<dbReference type="HOGENOM" id="CLU_1748433_0_0_0"/>
<reference evidence="1" key="1">
    <citation type="submission" date="2006-10" db="EMBL/GenBank/DDBJ databases">
        <title>Complete sequence of Solibacter usitatus Ellin6076.</title>
        <authorList>
            <consortium name="US DOE Joint Genome Institute"/>
            <person name="Copeland A."/>
            <person name="Lucas S."/>
            <person name="Lapidus A."/>
            <person name="Barry K."/>
            <person name="Detter J.C."/>
            <person name="Glavina del Rio T."/>
            <person name="Hammon N."/>
            <person name="Israni S."/>
            <person name="Dalin E."/>
            <person name="Tice H."/>
            <person name="Pitluck S."/>
            <person name="Thompson L.S."/>
            <person name="Brettin T."/>
            <person name="Bruce D."/>
            <person name="Han C."/>
            <person name="Tapia R."/>
            <person name="Gilna P."/>
            <person name="Schmutz J."/>
            <person name="Larimer F."/>
            <person name="Land M."/>
            <person name="Hauser L."/>
            <person name="Kyrpides N."/>
            <person name="Mikhailova N."/>
            <person name="Janssen P.H."/>
            <person name="Kuske C.R."/>
            <person name="Richardson P."/>
        </authorList>
    </citation>
    <scope>NUCLEOTIDE SEQUENCE</scope>
    <source>
        <strain evidence="1">Ellin6076</strain>
    </source>
</reference>
<dbReference type="InParanoid" id="Q01RD3"/>
<name>Q01RD3_SOLUE</name>
<dbReference type="STRING" id="234267.Acid_6873"/>
<dbReference type="AlphaFoldDB" id="Q01RD3"/>
<evidence type="ECO:0000313" key="1">
    <source>
        <dbReference type="EMBL" id="ABJ87787.1"/>
    </source>
</evidence>
<dbReference type="eggNOG" id="ENOG502ZDBF">
    <property type="taxonomic scope" value="Bacteria"/>
</dbReference>
<protein>
    <submittedName>
        <fullName evidence="1">Uncharacterized protein</fullName>
    </submittedName>
</protein>
<proteinExistence type="predicted"/>
<dbReference type="KEGG" id="sus:Acid_6873"/>
<accession>Q01RD3</accession>
<dbReference type="OrthoDB" id="1095434at2"/>
<organism evidence="1">
    <name type="scientific">Solibacter usitatus (strain Ellin6076)</name>
    <dbReference type="NCBI Taxonomy" id="234267"/>
    <lineage>
        <taxon>Bacteria</taxon>
        <taxon>Pseudomonadati</taxon>
        <taxon>Acidobacteriota</taxon>
        <taxon>Terriglobia</taxon>
        <taxon>Bryobacterales</taxon>
        <taxon>Solibacteraceae</taxon>
        <taxon>Candidatus Solibacter</taxon>
    </lineage>
</organism>
<gene>
    <name evidence="1" type="ordered locus">Acid_6873</name>
</gene>
<dbReference type="EMBL" id="CP000473">
    <property type="protein sequence ID" value="ABJ87787.1"/>
    <property type="molecule type" value="Genomic_DNA"/>
</dbReference>
<sequence length="149" mass="16697">MEGDAGSRTAELGTIHVHRIDGSLAYDMNANPGKPLVAGNRATPNLPVGQRPLARLDFAADFDGNGVVDRLDGAKVVRARMPPLRTHYYDERLPYMVHNDEPRWLAPRTTFEQAGKLIRQVARLTAYAPQDVYLWGWQFRLDGERSPSV</sequence>